<keyword evidence="5" id="KW-1185">Reference proteome</keyword>
<dbReference type="SUPFAM" id="SSF56003">
    <property type="entry name" value="Molybdenum cofactor-binding domain"/>
    <property type="match status" value="1"/>
</dbReference>
<dbReference type="Proteomes" id="UP000236327">
    <property type="component" value="Unassembled WGS sequence"/>
</dbReference>
<dbReference type="GO" id="GO:0005506">
    <property type="term" value="F:iron ion binding"/>
    <property type="evidence" value="ECO:0007669"/>
    <property type="project" value="InterPro"/>
</dbReference>
<dbReference type="PANTHER" id="PTHR11908:SF132">
    <property type="entry name" value="ALDEHYDE OXIDASE 1-RELATED"/>
    <property type="match status" value="1"/>
</dbReference>
<dbReference type="InterPro" id="IPR036856">
    <property type="entry name" value="Ald_Oxase/Xan_DH_a/b_sf"/>
</dbReference>
<name>A0A2K2G1D5_9SPHN</name>
<dbReference type="RefSeq" id="WP_103095865.1">
    <property type="nucleotide sequence ID" value="NZ_LYMM01000030.1"/>
</dbReference>
<dbReference type="Gene3D" id="3.90.1170.50">
    <property type="entry name" value="Aldehyde oxidase/xanthine dehydrogenase, a/b hammerhead"/>
    <property type="match status" value="1"/>
</dbReference>
<dbReference type="EMBL" id="LYMM01000030">
    <property type="protein sequence ID" value="PNU04837.1"/>
    <property type="molecule type" value="Genomic_DNA"/>
</dbReference>
<proteinExistence type="predicted"/>
<gene>
    <name evidence="4" type="ORF">A8V01_18130</name>
</gene>
<dbReference type="Pfam" id="PF01315">
    <property type="entry name" value="Ald_Xan_dh_C"/>
    <property type="match status" value="1"/>
</dbReference>
<dbReference type="SUPFAM" id="SSF54665">
    <property type="entry name" value="CO dehydrogenase molybdoprotein N-domain-like"/>
    <property type="match status" value="1"/>
</dbReference>
<dbReference type="InterPro" id="IPR016208">
    <property type="entry name" value="Ald_Oxase/xanthine_DH-like"/>
</dbReference>
<dbReference type="GO" id="GO:0016491">
    <property type="term" value="F:oxidoreductase activity"/>
    <property type="evidence" value="ECO:0007669"/>
    <property type="project" value="UniProtKB-KW"/>
</dbReference>
<feature type="domain" description="Aldehyde oxidase/xanthine dehydrogenase a/b hammerhead" evidence="3">
    <location>
        <begin position="61"/>
        <end position="175"/>
    </location>
</feature>
<keyword evidence="2" id="KW-0560">Oxidoreductase</keyword>
<reference evidence="4 5" key="1">
    <citation type="submission" date="2016-05" db="EMBL/GenBank/DDBJ databases">
        <title>Complete genome sequence of Novosphingobium guangzhouense SA925(T).</title>
        <authorList>
            <person name="Sha S."/>
        </authorList>
    </citation>
    <scope>NUCLEOTIDE SEQUENCE [LARGE SCALE GENOMIC DNA]</scope>
    <source>
        <strain evidence="4 5">SA925</strain>
    </source>
</reference>
<dbReference type="InterPro" id="IPR037165">
    <property type="entry name" value="AldOxase/xan_DH_Mopterin-bd_sf"/>
</dbReference>
<evidence type="ECO:0000256" key="1">
    <source>
        <dbReference type="ARBA" id="ARBA00022505"/>
    </source>
</evidence>
<evidence type="ECO:0000256" key="2">
    <source>
        <dbReference type="ARBA" id="ARBA00023002"/>
    </source>
</evidence>
<dbReference type="Pfam" id="PF02738">
    <property type="entry name" value="MoCoBD_1"/>
    <property type="match status" value="1"/>
</dbReference>
<sequence>MSIAKDAKGLAQGMAQSLMAKAVALAPDNWVPGGVPDPLIGRQHGHLGRAVSRIDGPLKVSGTARFAADFPMSDMVYAAIVFSTIAKGRIVRLDTVRALAADGVVEVMTYRNAPRLAPPPAFMSDPKAAGGDSLPVMQDDQVHWNGQPVAVVLAQTQEQANHAASLVDVTYESAPAVTAFEDARANARPAMFMGQPLHDEKGKAKAALDASAVRIDATYRTPRHNHNAIELHAVTVTWQDDVLRIHDASQLVSHTAWSLGQMFGIPEDKVIVTSPYVGGGFGGKCMWQHHVLAAAAAQLCGRPVRLVLSREGVYRLVGGRSLTEQQVSLGADADGRLKALIQRGLTAKTPSNVMPEPFILAARSSYAAETIELDVHTVELDLLANTFMRAPGESVGTFALESAMDELAEALNIDPIELRIRNEPEVDPLNGLPFSSRRIVDAWRAGAQAFGWERRSVVPASRREGEWLIGMGCAKGTYPYYRMPGGAARLTLTPKGASVGIAAHEMGMGTATAQVQVTAERLGLPIEAVDFEYGASTLPGPVLAGGSQQTAAIGAAVIAAHRLLIKELLGIIGNDSPLAGLKPDHVACRDSGLCKRDDPERHETYASILARAGQNSIEVVGEGPPPLELMHWSMHSHAAMFCEARVNAITGEPRVSRFLGSFDCGRILNPKTATSQFRGGIIMGLGLALMEESQIDERNGRVMNPSLSAYHVPVHMDVPEIDVIWTDIPDPHTPMGARGIGEIGITGTAAAVANAIYNATGKRVRDLPITLDKLL</sequence>
<dbReference type="SMART" id="SM01008">
    <property type="entry name" value="Ald_Xan_dh_C"/>
    <property type="match status" value="1"/>
</dbReference>
<dbReference type="Pfam" id="PF20256">
    <property type="entry name" value="MoCoBD_2"/>
    <property type="match status" value="1"/>
</dbReference>
<dbReference type="InterPro" id="IPR000674">
    <property type="entry name" value="Ald_Oxase/Xan_DH_a/b"/>
</dbReference>
<accession>A0A2K2G1D5</accession>
<dbReference type="AlphaFoldDB" id="A0A2K2G1D5"/>
<dbReference type="OrthoDB" id="8428274at2"/>
<evidence type="ECO:0000313" key="5">
    <source>
        <dbReference type="Proteomes" id="UP000236327"/>
    </source>
</evidence>
<dbReference type="PANTHER" id="PTHR11908">
    <property type="entry name" value="XANTHINE DEHYDROGENASE"/>
    <property type="match status" value="1"/>
</dbReference>
<keyword evidence="1" id="KW-0500">Molybdenum</keyword>
<evidence type="ECO:0000259" key="3">
    <source>
        <dbReference type="SMART" id="SM01008"/>
    </source>
</evidence>
<evidence type="ECO:0000313" key="4">
    <source>
        <dbReference type="EMBL" id="PNU04837.1"/>
    </source>
</evidence>
<protein>
    <submittedName>
        <fullName evidence="4">Dehydrogenase</fullName>
    </submittedName>
</protein>
<organism evidence="4 5">
    <name type="scientific">Novosphingobium guangzhouense</name>
    <dbReference type="NCBI Taxonomy" id="1850347"/>
    <lineage>
        <taxon>Bacteria</taxon>
        <taxon>Pseudomonadati</taxon>
        <taxon>Pseudomonadota</taxon>
        <taxon>Alphaproteobacteria</taxon>
        <taxon>Sphingomonadales</taxon>
        <taxon>Sphingomonadaceae</taxon>
        <taxon>Novosphingobium</taxon>
    </lineage>
</organism>
<dbReference type="Gene3D" id="3.30.365.10">
    <property type="entry name" value="Aldehyde oxidase/xanthine dehydrogenase, molybdopterin binding domain"/>
    <property type="match status" value="4"/>
</dbReference>
<dbReference type="InterPro" id="IPR008274">
    <property type="entry name" value="AldOxase/xan_DH_MoCoBD1"/>
</dbReference>
<comment type="caution">
    <text evidence="4">The sequence shown here is derived from an EMBL/GenBank/DDBJ whole genome shotgun (WGS) entry which is preliminary data.</text>
</comment>
<dbReference type="InterPro" id="IPR046867">
    <property type="entry name" value="AldOxase/xan_DH_MoCoBD2"/>
</dbReference>